<reference evidence="1" key="2">
    <citation type="journal article" date="2007" name="Science">
        <title>Draft genome sequence of the sexually transmitted pathogen Trichomonas vaginalis.</title>
        <authorList>
            <person name="Carlton J.M."/>
            <person name="Hirt R.P."/>
            <person name="Silva J.C."/>
            <person name="Delcher A.L."/>
            <person name="Schatz M."/>
            <person name="Zhao Q."/>
            <person name="Wortman J.R."/>
            <person name="Bidwell S.L."/>
            <person name="Alsmark U.C.M."/>
            <person name="Besteiro S."/>
            <person name="Sicheritz-Ponten T."/>
            <person name="Noel C.J."/>
            <person name="Dacks J.B."/>
            <person name="Foster P.G."/>
            <person name="Simillion C."/>
            <person name="Van de Peer Y."/>
            <person name="Miranda-Saavedra D."/>
            <person name="Barton G.J."/>
            <person name="Westrop G.D."/>
            <person name="Mueller S."/>
            <person name="Dessi D."/>
            <person name="Fiori P.L."/>
            <person name="Ren Q."/>
            <person name="Paulsen I."/>
            <person name="Zhang H."/>
            <person name="Bastida-Corcuera F.D."/>
            <person name="Simoes-Barbosa A."/>
            <person name="Brown M.T."/>
            <person name="Hayes R.D."/>
            <person name="Mukherjee M."/>
            <person name="Okumura C.Y."/>
            <person name="Schneider R."/>
            <person name="Smith A.J."/>
            <person name="Vanacova S."/>
            <person name="Villalvazo M."/>
            <person name="Haas B.J."/>
            <person name="Pertea M."/>
            <person name="Feldblyum T.V."/>
            <person name="Utterback T.R."/>
            <person name="Shu C.L."/>
            <person name="Osoegawa K."/>
            <person name="de Jong P.J."/>
            <person name="Hrdy I."/>
            <person name="Horvathova L."/>
            <person name="Zubacova Z."/>
            <person name="Dolezal P."/>
            <person name="Malik S.B."/>
            <person name="Logsdon J.M. Jr."/>
            <person name="Henze K."/>
            <person name="Gupta A."/>
            <person name="Wang C.C."/>
            <person name="Dunne R.L."/>
            <person name="Upcroft J.A."/>
            <person name="Upcroft P."/>
            <person name="White O."/>
            <person name="Salzberg S.L."/>
            <person name="Tang P."/>
            <person name="Chiu C.-H."/>
            <person name="Lee Y.-S."/>
            <person name="Embley T.M."/>
            <person name="Coombs G.H."/>
            <person name="Mottram J.C."/>
            <person name="Tachezy J."/>
            <person name="Fraser-Liggett C.M."/>
            <person name="Johnson P.J."/>
        </authorList>
    </citation>
    <scope>NUCLEOTIDE SEQUENCE [LARGE SCALE GENOMIC DNA]</scope>
    <source>
        <strain evidence="1">G3</strain>
    </source>
</reference>
<dbReference type="KEGG" id="tva:5468413"/>
<organism evidence="1 2">
    <name type="scientific">Trichomonas vaginalis (strain ATCC PRA-98 / G3)</name>
    <dbReference type="NCBI Taxonomy" id="412133"/>
    <lineage>
        <taxon>Eukaryota</taxon>
        <taxon>Metamonada</taxon>
        <taxon>Parabasalia</taxon>
        <taxon>Trichomonadida</taxon>
        <taxon>Trichomonadidae</taxon>
        <taxon>Trichomonas</taxon>
    </lineage>
</organism>
<proteinExistence type="predicted"/>
<sequence>MFFLFLIASREYDFSFYHRNLRSWQLEDSRVLVLHEAQPYCSRNPCPRVLLSPKVYAFIKSGSKQIDFNASSGKIKLADGRTAYVGNDQYLRIVGKDVSTTEVYKLNDNIYR</sequence>
<dbReference type="VEuPathDB" id="TrichDB:TVAG_076010"/>
<protein>
    <submittedName>
        <fullName evidence="1">Uncharacterized protein</fullName>
    </submittedName>
</protein>
<evidence type="ECO:0000313" key="2">
    <source>
        <dbReference type="Proteomes" id="UP000001542"/>
    </source>
</evidence>
<name>A2D9J8_TRIV3</name>
<dbReference type="VEuPathDB" id="TrichDB:TVAGG3_0293170"/>
<accession>A2D9J8</accession>
<dbReference type="EMBL" id="DS113181">
    <property type="protein sequence ID" value="EAY22854.1"/>
    <property type="molecule type" value="Genomic_DNA"/>
</dbReference>
<reference evidence="1" key="1">
    <citation type="submission" date="2006-10" db="EMBL/GenBank/DDBJ databases">
        <authorList>
            <person name="Amadeo P."/>
            <person name="Zhao Q."/>
            <person name="Wortman J."/>
            <person name="Fraser-Liggett C."/>
            <person name="Carlton J."/>
        </authorList>
    </citation>
    <scope>NUCLEOTIDE SEQUENCE</scope>
    <source>
        <strain evidence="1">G3</strain>
    </source>
</reference>
<dbReference type="InParanoid" id="A2D9J8"/>
<dbReference type="Proteomes" id="UP000001542">
    <property type="component" value="Unassembled WGS sequence"/>
</dbReference>
<keyword evidence="2" id="KW-1185">Reference proteome</keyword>
<dbReference type="RefSeq" id="XP_001583840.1">
    <property type="nucleotide sequence ID" value="XM_001583790.1"/>
</dbReference>
<evidence type="ECO:0000313" key="1">
    <source>
        <dbReference type="EMBL" id="EAY22854.1"/>
    </source>
</evidence>
<dbReference type="AlphaFoldDB" id="A2D9J8"/>
<gene>
    <name evidence="1" type="ORF">TVAG_076010</name>
</gene>